<dbReference type="PANTHER" id="PTHR43626">
    <property type="entry name" value="ACYL-COA N-ACYLTRANSFERASE"/>
    <property type="match status" value="1"/>
</dbReference>
<dbReference type="Pfam" id="PF00583">
    <property type="entry name" value="Acetyltransf_1"/>
    <property type="match status" value="1"/>
</dbReference>
<evidence type="ECO:0000256" key="2">
    <source>
        <dbReference type="ARBA" id="ARBA00023315"/>
    </source>
</evidence>
<protein>
    <submittedName>
        <fullName evidence="4">N-acetylglutamate synthase, GNAT family</fullName>
    </submittedName>
</protein>
<evidence type="ECO:0000259" key="3">
    <source>
        <dbReference type="PROSITE" id="PS51186"/>
    </source>
</evidence>
<dbReference type="GO" id="GO:0008080">
    <property type="term" value="F:N-acetyltransferase activity"/>
    <property type="evidence" value="ECO:0007669"/>
    <property type="project" value="InterPro"/>
</dbReference>
<evidence type="ECO:0000256" key="1">
    <source>
        <dbReference type="ARBA" id="ARBA00022679"/>
    </source>
</evidence>
<sequence>MTDREYLFYDSKMALSPGELQGLYRFTGWGRSRSVSQIEKMLLGTDLCFSIRYKGQLIAFCRVLTDFVFRASLWDIVVHPDHQGKGLGSSLIDYALNHPMMKDVPMVITYTSELEPFLANQGFKPKDGMMMLLRRPIEYS</sequence>
<dbReference type="GO" id="GO:0005737">
    <property type="term" value="C:cytoplasm"/>
    <property type="evidence" value="ECO:0007669"/>
    <property type="project" value="TreeGrafter"/>
</dbReference>
<keyword evidence="1" id="KW-0808">Transferase</keyword>
<keyword evidence="2" id="KW-0012">Acyltransferase</keyword>
<feature type="domain" description="N-acetyltransferase" evidence="3">
    <location>
        <begin position="1"/>
        <end position="140"/>
    </location>
</feature>
<dbReference type="CDD" id="cd04301">
    <property type="entry name" value="NAT_SF"/>
    <property type="match status" value="1"/>
</dbReference>
<evidence type="ECO:0000313" key="5">
    <source>
        <dbReference type="Proteomes" id="UP000193355"/>
    </source>
</evidence>
<dbReference type="Gene3D" id="3.40.630.30">
    <property type="match status" value="1"/>
</dbReference>
<proteinExistence type="predicted"/>
<dbReference type="SUPFAM" id="SSF55729">
    <property type="entry name" value="Acyl-CoA N-acyltransferases (Nat)"/>
    <property type="match status" value="1"/>
</dbReference>
<dbReference type="InterPro" id="IPR000182">
    <property type="entry name" value="GNAT_dom"/>
</dbReference>
<name>A0A1X7IV10_9BACT</name>
<dbReference type="Proteomes" id="UP000193355">
    <property type="component" value="Unassembled WGS sequence"/>
</dbReference>
<dbReference type="InterPro" id="IPR045039">
    <property type="entry name" value="NSI-like"/>
</dbReference>
<gene>
    <name evidence="4" type="ORF">SAMN06275492_10555</name>
</gene>
<dbReference type="PANTHER" id="PTHR43626:SF4">
    <property type="entry name" value="GCN5-RELATED N-ACETYLTRANSFERASE 2, CHLOROPLASTIC"/>
    <property type="match status" value="1"/>
</dbReference>
<reference evidence="5" key="1">
    <citation type="submission" date="2017-04" db="EMBL/GenBank/DDBJ databases">
        <authorList>
            <person name="Varghese N."/>
            <person name="Submissions S."/>
        </authorList>
    </citation>
    <scope>NUCLEOTIDE SEQUENCE [LARGE SCALE GENOMIC DNA]</scope>
    <source>
        <strain evidence="5">USBA 82</strain>
    </source>
</reference>
<dbReference type="InterPro" id="IPR016181">
    <property type="entry name" value="Acyl_CoA_acyltransferase"/>
</dbReference>
<evidence type="ECO:0000313" key="4">
    <source>
        <dbReference type="EMBL" id="SMG18762.1"/>
    </source>
</evidence>
<keyword evidence="5" id="KW-1185">Reference proteome</keyword>
<dbReference type="AlphaFoldDB" id="A0A1X7IV10"/>
<organism evidence="4 5">
    <name type="scientific">Dethiosulfovibrio salsuginis</name>
    <dbReference type="NCBI Taxonomy" id="561720"/>
    <lineage>
        <taxon>Bacteria</taxon>
        <taxon>Thermotogati</taxon>
        <taxon>Synergistota</taxon>
        <taxon>Synergistia</taxon>
        <taxon>Synergistales</taxon>
        <taxon>Dethiosulfovibrionaceae</taxon>
        <taxon>Dethiosulfovibrio</taxon>
    </lineage>
</organism>
<accession>A0A1X7IV10</accession>
<dbReference type="EMBL" id="FXBB01000005">
    <property type="protein sequence ID" value="SMG18762.1"/>
    <property type="molecule type" value="Genomic_DNA"/>
</dbReference>
<dbReference type="STRING" id="561720.SAMN06275492_10555"/>
<dbReference type="PROSITE" id="PS51186">
    <property type="entry name" value="GNAT"/>
    <property type="match status" value="1"/>
</dbReference>